<dbReference type="AlphaFoldDB" id="A0A7Y3RJQ8"/>
<keyword evidence="1" id="KW-1133">Transmembrane helix</keyword>
<name>A0A7Y3RJQ8_9PROT</name>
<accession>A0A7Y3RJQ8</accession>
<feature type="transmembrane region" description="Helical" evidence="1">
    <location>
        <begin position="28"/>
        <end position="47"/>
    </location>
</feature>
<proteinExistence type="predicted"/>
<protein>
    <submittedName>
        <fullName evidence="2">Uncharacterized protein</fullName>
    </submittedName>
</protein>
<keyword evidence="3" id="KW-1185">Reference proteome</keyword>
<sequence length="94" mass="10497">MKRIIMLVLGLILSMIGVLLTISPFPMGFVLVFFGFGILIMHSPRFAAWVRLNRTNNDVIDRQASVAAKACPPTIAEALEKTSPHRNYEDEPEV</sequence>
<dbReference type="RefSeq" id="WP_173196767.1">
    <property type="nucleotide sequence ID" value="NZ_JABFCX010000002.1"/>
</dbReference>
<keyword evidence="1" id="KW-0472">Membrane</keyword>
<organism evidence="2 3">
    <name type="scientific">Parvularcula mediterranea</name>
    <dbReference type="NCBI Taxonomy" id="2732508"/>
    <lineage>
        <taxon>Bacteria</taxon>
        <taxon>Pseudomonadati</taxon>
        <taxon>Pseudomonadota</taxon>
        <taxon>Alphaproteobacteria</taxon>
        <taxon>Parvularculales</taxon>
        <taxon>Parvularculaceae</taxon>
        <taxon>Parvularcula</taxon>
    </lineage>
</organism>
<evidence type="ECO:0000313" key="2">
    <source>
        <dbReference type="EMBL" id="NNU15347.1"/>
    </source>
</evidence>
<dbReference type="EMBL" id="JABFCX010000002">
    <property type="protein sequence ID" value="NNU15347.1"/>
    <property type="molecule type" value="Genomic_DNA"/>
</dbReference>
<feature type="transmembrane region" description="Helical" evidence="1">
    <location>
        <begin position="5"/>
        <end position="22"/>
    </location>
</feature>
<comment type="caution">
    <text evidence="2">The sequence shown here is derived from an EMBL/GenBank/DDBJ whole genome shotgun (WGS) entry which is preliminary data.</text>
</comment>
<gene>
    <name evidence="2" type="ORF">HK107_03275</name>
</gene>
<evidence type="ECO:0000313" key="3">
    <source>
        <dbReference type="Proteomes" id="UP000536835"/>
    </source>
</evidence>
<evidence type="ECO:0000256" key="1">
    <source>
        <dbReference type="SAM" id="Phobius"/>
    </source>
</evidence>
<reference evidence="2 3" key="1">
    <citation type="submission" date="2020-05" db="EMBL/GenBank/DDBJ databases">
        <title>Parvularcula mediterraneae sp. nov., isolated from polypropylene straw from shallow seawater of the seashore of Laganas in Zakynthos island, Greece.</title>
        <authorList>
            <person name="Szabo I."/>
            <person name="Al-Omari J."/>
            <person name="Rado J."/>
            <person name="Szerdahelyi G.S."/>
        </authorList>
    </citation>
    <scope>NUCLEOTIDE SEQUENCE [LARGE SCALE GENOMIC DNA]</scope>
    <source>
        <strain evidence="2 3">ZS-1/3</strain>
    </source>
</reference>
<dbReference type="Proteomes" id="UP000536835">
    <property type="component" value="Unassembled WGS sequence"/>
</dbReference>
<keyword evidence="1" id="KW-0812">Transmembrane</keyword>